<dbReference type="Pfam" id="PF13091">
    <property type="entry name" value="PLDc_2"/>
    <property type="match status" value="1"/>
</dbReference>
<protein>
    <recommendedName>
        <fullName evidence="1">Phospholipase D-like domain-containing protein</fullName>
    </recommendedName>
</protein>
<organism evidence="2 3">
    <name type="scientific">Escherichia coli M605</name>
    <dbReference type="NCBI Taxonomy" id="656417"/>
    <lineage>
        <taxon>Bacteria</taxon>
        <taxon>Pseudomonadati</taxon>
        <taxon>Pseudomonadota</taxon>
        <taxon>Gammaproteobacteria</taxon>
        <taxon>Enterobacterales</taxon>
        <taxon>Enterobacteriaceae</taxon>
        <taxon>Escherichia</taxon>
    </lineage>
</organism>
<dbReference type="SUPFAM" id="SSF56024">
    <property type="entry name" value="Phospholipase D/nuclease"/>
    <property type="match status" value="1"/>
</dbReference>
<dbReference type="CDD" id="cd09176">
    <property type="entry name" value="PLDc_unchar6"/>
    <property type="match status" value="1"/>
</dbReference>
<dbReference type="RefSeq" id="WP_000698538.1">
    <property type="nucleotide sequence ID" value="NZ_GL883948.1"/>
</dbReference>
<dbReference type="Proteomes" id="UP000004710">
    <property type="component" value="Unassembled WGS sequence"/>
</dbReference>
<dbReference type="InterPro" id="IPR059166">
    <property type="entry name" value="PLD-like_cat"/>
</dbReference>
<dbReference type="Gene3D" id="3.30.870.10">
    <property type="entry name" value="Endonuclease Chain A"/>
    <property type="match status" value="1"/>
</dbReference>
<accession>F4T8Y9</accession>
<proteinExistence type="predicted"/>
<dbReference type="InterPro" id="IPR025202">
    <property type="entry name" value="PLD-like_dom"/>
</dbReference>
<dbReference type="EMBL" id="GL883948">
    <property type="protein sequence ID" value="EGI12648.1"/>
    <property type="molecule type" value="Genomic_DNA"/>
</dbReference>
<evidence type="ECO:0000313" key="2">
    <source>
        <dbReference type="EMBL" id="EGI12648.1"/>
    </source>
</evidence>
<feature type="domain" description="Phospholipase D-like" evidence="1">
    <location>
        <begin position="15"/>
        <end position="125"/>
    </location>
</feature>
<gene>
    <name evidence="2" type="ORF">ECIG_05598</name>
</gene>
<dbReference type="AlphaFoldDB" id="F4T8Y9"/>
<sequence>MKILNTSGLSFYLEKIIENSLSDLYLISPYIKLCERIKDLIKEKNKNGTQIHVIHGKKEMNTSDLNWLKNLDNVEIRFCPNLHAKCYANENHILISSLNLYEFSQINNYELGIVIARTETPNLYNEAHKEILKIIKASNKIISNNISEKKEKLTSSALAKKLNISTDELHKRFEKIGYLAKSKTGYLLTPKGESVGGEARPDKFRKGIFYFLWPENIYTKKTFLGWLINP</sequence>
<dbReference type="HOGENOM" id="CLU_084490_1_0_6"/>
<evidence type="ECO:0000259" key="1">
    <source>
        <dbReference type="Pfam" id="PF13091"/>
    </source>
</evidence>
<name>F4T8Y9_ECOLX</name>
<evidence type="ECO:0000313" key="3">
    <source>
        <dbReference type="Proteomes" id="UP000004710"/>
    </source>
</evidence>
<reference evidence="2 3" key="1">
    <citation type="submission" date="2010-01" db="EMBL/GenBank/DDBJ databases">
        <title>The Genome Sequence of Escherichia coli M605.</title>
        <authorList>
            <consortium name="The Broad Institute Genome Sequencing Platform"/>
            <consortium name="The Broad Institute Genome Sequencing Center for Infectious Disease"/>
            <person name="Feldgarden M."/>
            <person name="Gordon D.M."/>
            <person name="Johnson J.R."/>
            <person name="Johnston B.D."/>
            <person name="Young S."/>
            <person name="Zeng Q."/>
            <person name="Koehrsen M."/>
            <person name="Alvarado L."/>
            <person name="Berlin A.M."/>
            <person name="Borenstein D."/>
            <person name="Chapman S.B."/>
            <person name="Chen Z."/>
            <person name="Engels R."/>
            <person name="Freedman E."/>
            <person name="Gellesch M."/>
            <person name="Goldberg J."/>
            <person name="Griggs A."/>
            <person name="Gujja S."/>
            <person name="Heilman E.R."/>
            <person name="Heiman D.I."/>
            <person name="Hepburn T.A."/>
            <person name="Howarth C."/>
            <person name="Jen D."/>
            <person name="Larson L."/>
            <person name="Lewis B."/>
            <person name="Mehta T."/>
            <person name="Park D."/>
            <person name="Pearson M."/>
            <person name="Richards J."/>
            <person name="Roberts A."/>
            <person name="Saif S."/>
            <person name="Shea T.D."/>
            <person name="Shenoy N."/>
            <person name="Sisk P."/>
            <person name="Stolte C."/>
            <person name="Sykes S.N."/>
            <person name="Walk T."/>
            <person name="White J."/>
            <person name="Yandava C."/>
            <person name="Haas B."/>
            <person name="Henn M.R."/>
            <person name="Nusbaum C."/>
            <person name="Birren B."/>
        </authorList>
    </citation>
    <scope>NUCLEOTIDE SEQUENCE [LARGE SCALE GENOMIC DNA]</scope>
    <source>
        <strain evidence="2 3">M605</strain>
    </source>
</reference>